<dbReference type="Gene3D" id="2.10.50.10">
    <property type="entry name" value="Tumor Necrosis Factor Receptor, subunit A, domain 2"/>
    <property type="match status" value="1"/>
</dbReference>
<evidence type="ECO:0000256" key="3">
    <source>
        <dbReference type="ARBA" id="ARBA00022475"/>
    </source>
</evidence>
<dbReference type="AlphaFoldDB" id="A0A8X8BK65"/>
<feature type="region of interest" description="Disordered" evidence="8">
    <location>
        <begin position="521"/>
        <end position="543"/>
    </location>
</feature>
<feature type="compositionally biased region" description="Basic and acidic residues" evidence="8">
    <location>
        <begin position="470"/>
        <end position="481"/>
    </location>
</feature>
<evidence type="ECO:0000256" key="2">
    <source>
        <dbReference type="ARBA" id="ARBA00008688"/>
    </source>
</evidence>
<evidence type="ECO:0000313" key="10">
    <source>
        <dbReference type="EMBL" id="KAG2457377.1"/>
    </source>
</evidence>
<feature type="transmembrane region" description="Helical" evidence="9">
    <location>
        <begin position="290"/>
        <end position="313"/>
    </location>
</feature>
<evidence type="ECO:0000256" key="1">
    <source>
        <dbReference type="ARBA" id="ARBA00004162"/>
    </source>
</evidence>
<protein>
    <submittedName>
        <fullName evidence="10">TR19L factor</fullName>
    </submittedName>
</protein>
<reference evidence="10 11" key="1">
    <citation type="journal article" date="2021" name="Cell">
        <title>Tracing the genetic footprints of vertebrate landing in non-teleost ray-finned fishes.</title>
        <authorList>
            <person name="Bi X."/>
            <person name="Wang K."/>
            <person name="Yang L."/>
            <person name="Pan H."/>
            <person name="Jiang H."/>
            <person name="Wei Q."/>
            <person name="Fang M."/>
            <person name="Yu H."/>
            <person name="Zhu C."/>
            <person name="Cai Y."/>
            <person name="He Y."/>
            <person name="Gan X."/>
            <person name="Zeng H."/>
            <person name="Yu D."/>
            <person name="Zhu Y."/>
            <person name="Jiang H."/>
            <person name="Qiu Q."/>
            <person name="Yang H."/>
            <person name="Zhang Y.E."/>
            <person name="Wang W."/>
            <person name="Zhu M."/>
            <person name="He S."/>
            <person name="Zhang G."/>
        </authorList>
    </citation>
    <scope>NUCLEOTIDE SEQUENCE [LARGE SCALE GENOMIC DNA]</scope>
    <source>
        <strain evidence="10">Bchr_013</strain>
    </source>
</reference>
<dbReference type="GO" id="GO:0005886">
    <property type="term" value="C:plasma membrane"/>
    <property type="evidence" value="ECO:0007669"/>
    <property type="project" value="UniProtKB-SubCell"/>
</dbReference>
<dbReference type="EMBL" id="JAATIS010008602">
    <property type="protein sequence ID" value="KAG2457377.1"/>
    <property type="molecule type" value="Genomic_DNA"/>
</dbReference>
<name>A0A8X8BK65_POLSE</name>
<comment type="caution">
    <text evidence="10">The sequence shown here is derived from an EMBL/GenBank/DDBJ whole genome shotgun (WGS) entry which is preliminary data.</text>
</comment>
<feature type="coiled-coil region" evidence="7">
    <location>
        <begin position="333"/>
        <end position="360"/>
    </location>
</feature>
<comment type="subcellular location">
    <subcellularLocation>
        <location evidence="1">Cell membrane</location>
        <topology evidence="1">Single-pass membrane protein</topology>
    </subcellularLocation>
</comment>
<organism evidence="10 11">
    <name type="scientific">Polypterus senegalus</name>
    <name type="common">Senegal bichir</name>
    <dbReference type="NCBI Taxonomy" id="55291"/>
    <lineage>
        <taxon>Eukaryota</taxon>
        <taxon>Metazoa</taxon>
        <taxon>Chordata</taxon>
        <taxon>Craniata</taxon>
        <taxon>Vertebrata</taxon>
        <taxon>Euteleostomi</taxon>
        <taxon>Actinopterygii</taxon>
        <taxon>Polypteriformes</taxon>
        <taxon>Polypteridae</taxon>
        <taxon>Polypterus</taxon>
    </lineage>
</organism>
<dbReference type="PANTHER" id="PTHR47397">
    <property type="entry name" value="TUMOR NECROSIS FACTOR RECEPTOR SUPERFAMILY MEMBER 19L"/>
    <property type="match status" value="1"/>
</dbReference>
<comment type="similarity">
    <text evidence="2">Belongs to the RELT family.</text>
</comment>
<proteinExistence type="inferred from homology"/>
<keyword evidence="7" id="KW-0175">Coiled coil</keyword>
<evidence type="ECO:0000313" key="11">
    <source>
        <dbReference type="Proteomes" id="UP000886611"/>
    </source>
</evidence>
<feature type="non-terminal residue" evidence="10">
    <location>
        <position position="1"/>
    </location>
</feature>
<evidence type="ECO:0000256" key="9">
    <source>
        <dbReference type="SAM" id="Phobius"/>
    </source>
</evidence>
<accession>A0A8X8BK65</accession>
<dbReference type="PANTHER" id="PTHR47397:SF1">
    <property type="entry name" value="TUMOR NECROSIS FACTOR RECEPTOR SUPERFAMILY MEMBER 19L"/>
    <property type="match status" value="1"/>
</dbReference>
<gene>
    <name evidence="10" type="primary">Relt</name>
    <name evidence="10" type="ORF">GTO96_0013110</name>
</gene>
<evidence type="ECO:0000256" key="7">
    <source>
        <dbReference type="SAM" id="Coils"/>
    </source>
</evidence>
<dbReference type="Proteomes" id="UP000886611">
    <property type="component" value="Unassembled WGS sequence"/>
</dbReference>
<sequence>MAVSPQAHEVIEKRISQACLEHEEVAPIQLHAASERIALQVFSPLRADGFCFIPGGVTKQIPFVYRLKVMKPCFSPERHGCDSSSIVSPATRNSLKAGWPVVESEGVISSGCMAHLDELLLLRSCWCCTATEFWAFSVDHKSCSMVKASVCPVYSALPERSLTSSSNDQEAQCRACAVGTFSDSLSSWPCRAHSWCENLNRAQLSPGTSTTDAVCGDCLHGFFDTEGMSILINECLPCAMAPVGTAACEDVQDLVPKILHSTGKNTPKLVVSVATNGTIASLPEEKNTEYAVFALVPIFCIMGLLGILICNVLKKKGYHCMTEKEASDEQSSMQEKDENAAALEELLKEYESKQNTVSKRSSIRFPPLPQLHQFKSLPHLCKHQQHLHTVHGLVAPSGPCCTRCTQKKWPEILVPTDTTKSSKVGSKNTRPGEITILSVGRFRVAHIPELKSMPLEELSPPESSDTDSIDTSHTEPAEEKSLLGGSSSSRAKSKWLKPGDSKLEPIRRAQHLMTYFSSLKKLQPDDDISGSGTKISPLSAPRL</sequence>
<evidence type="ECO:0000256" key="6">
    <source>
        <dbReference type="ARBA" id="ARBA00023136"/>
    </source>
</evidence>
<dbReference type="GO" id="GO:0006915">
    <property type="term" value="P:apoptotic process"/>
    <property type="evidence" value="ECO:0007669"/>
    <property type="project" value="TreeGrafter"/>
</dbReference>
<evidence type="ECO:0000256" key="4">
    <source>
        <dbReference type="ARBA" id="ARBA00022692"/>
    </source>
</evidence>
<dbReference type="InterPro" id="IPR022333">
    <property type="entry name" value="TNFR_19-like"/>
</dbReference>
<keyword evidence="5 9" id="KW-1133">Transmembrane helix</keyword>
<evidence type="ECO:0000256" key="5">
    <source>
        <dbReference type="ARBA" id="ARBA00022989"/>
    </source>
</evidence>
<feature type="non-terminal residue" evidence="10">
    <location>
        <position position="543"/>
    </location>
</feature>
<keyword evidence="11" id="KW-1185">Reference proteome</keyword>
<keyword evidence="4 9" id="KW-0812">Transmembrane</keyword>
<keyword evidence="3" id="KW-1003">Cell membrane</keyword>
<dbReference type="PRINTS" id="PR01970">
    <property type="entry name" value="TNFACTORR19L"/>
</dbReference>
<feature type="region of interest" description="Disordered" evidence="8">
    <location>
        <begin position="452"/>
        <end position="503"/>
    </location>
</feature>
<dbReference type="Pfam" id="PF12606">
    <property type="entry name" value="RELT"/>
    <property type="match status" value="1"/>
</dbReference>
<dbReference type="InterPro" id="IPR022248">
    <property type="entry name" value="TNF_rcpt_RELT"/>
</dbReference>
<keyword evidence="6 9" id="KW-0472">Membrane</keyword>
<evidence type="ECO:0000256" key="8">
    <source>
        <dbReference type="SAM" id="MobiDB-lite"/>
    </source>
</evidence>